<dbReference type="GO" id="GO:0042043">
    <property type="term" value="F:neurexin family protein binding"/>
    <property type="evidence" value="ECO:0007669"/>
    <property type="project" value="TreeGrafter"/>
</dbReference>
<dbReference type="Proteomes" id="UP000324222">
    <property type="component" value="Unassembled WGS sequence"/>
</dbReference>
<dbReference type="PANTHER" id="PTHR45716">
    <property type="entry name" value="BITESIZE, ISOFORM I"/>
    <property type="match status" value="1"/>
</dbReference>
<dbReference type="GO" id="GO:0005886">
    <property type="term" value="C:plasma membrane"/>
    <property type="evidence" value="ECO:0007669"/>
    <property type="project" value="TreeGrafter"/>
</dbReference>
<name>A0A5B7EHY2_PORTR</name>
<evidence type="ECO:0000313" key="2">
    <source>
        <dbReference type="Proteomes" id="UP000324222"/>
    </source>
</evidence>
<evidence type="ECO:0000313" key="1">
    <source>
        <dbReference type="EMBL" id="MPC33762.1"/>
    </source>
</evidence>
<dbReference type="Gene3D" id="2.60.40.150">
    <property type="entry name" value="C2 domain"/>
    <property type="match status" value="1"/>
</dbReference>
<protein>
    <submittedName>
        <fullName evidence="1">Synaptotagmin-like protein 2</fullName>
    </submittedName>
</protein>
<organism evidence="1 2">
    <name type="scientific">Portunus trituberculatus</name>
    <name type="common">Swimming crab</name>
    <name type="synonym">Neptunus trituberculatus</name>
    <dbReference type="NCBI Taxonomy" id="210409"/>
    <lineage>
        <taxon>Eukaryota</taxon>
        <taxon>Metazoa</taxon>
        <taxon>Ecdysozoa</taxon>
        <taxon>Arthropoda</taxon>
        <taxon>Crustacea</taxon>
        <taxon>Multicrustacea</taxon>
        <taxon>Malacostraca</taxon>
        <taxon>Eumalacostraca</taxon>
        <taxon>Eucarida</taxon>
        <taxon>Decapoda</taxon>
        <taxon>Pleocyemata</taxon>
        <taxon>Brachyura</taxon>
        <taxon>Eubrachyura</taxon>
        <taxon>Portunoidea</taxon>
        <taxon>Portunidae</taxon>
        <taxon>Portuninae</taxon>
        <taxon>Portunus</taxon>
    </lineage>
</organism>
<dbReference type="OrthoDB" id="195679at2759"/>
<gene>
    <name evidence="1" type="primary">SYTL2</name>
    <name evidence="1" type="ORF">E2C01_027123</name>
</gene>
<comment type="caution">
    <text evidence="1">The sequence shown here is derived from an EMBL/GenBank/DDBJ whole genome shotgun (WGS) entry which is preliminary data.</text>
</comment>
<reference evidence="1 2" key="1">
    <citation type="submission" date="2019-05" db="EMBL/GenBank/DDBJ databases">
        <title>Another draft genome of Portunus trituberculatus and its Hox gene families provides insights of decapod evolution.</title>
        <authorList>
            <person name="Jeong J.-H."/>
            <person name="Song I."/>
            <person name="Kim S."/>
            <person name="Choi T."/>
            <person name="Kim D."/>
            <person name="Ryu S."/>
            <person name="Kim W."/>
        </authorList>
    </citation>
    <scope>NUCLEOTIDE SEQUENCE [LARGE SCALE GENOMIC DNA]</scope>
    <source>
        <tissue evidence="1">Muscle</tissue>
    </source>
</reference>
<dbReference type="SUPFAM" id="SSF49562">
    <property type="entry name" value="C2 domain (Calcium/lipid-binding domain, CaLB)"/>
    <property type="match status" value="1"/>
</dbReference>
<dbReference type="AlphaFoldDB" id="A0A5B7EHY2"/>
<keyword evidence="2" id="KW-1185">Reference proteome</keyword>
<accession>A0A5B7EHY2</accession>
<sequence>MRVFDRLYISTPHSLLTRCHGRIPAWRLAWKQLGKEGARSGRVYRCSVPECASPTQTHSGPKLCPPIVVFPKKRCVLRGNDVQESGAISSRKTAIDLKGNMLEPSGFTSSLSLTNVATPQGAPCSWPSWLVECLKSRDQCCRHTSRSESMASVCSAGAEGRYGTVIIRGEIELGLQYNYKEGQLEVHVAQCRDLAAVDTKRNRSDP</sequence>
<proteinExistence type="predicted"/>
<dbReference type="PANTHER" id="PTHR45716:SF2">
    <property type="entry name" value="BITESIZE, ISOFORM I"/>
    <property type="match status" value="1"/>
</dbReference>
<dbReference type="EMBL" id="VSRR010002898">
    <property type="protein sequence ID" value="MPC33762.1"/>
    <property type="molecule type" value="Genomic_DNA"/>
</dbReference>
<dbReference type="GO" id="GO:0070382">
    <property type="term" value="C:exocytic vesicle"/>
    <property type="evidence" value="ECO:0007669"/>
    <property type="project" value="TreeGrafter"/>
</dbReference>
<dbReference type="GO" id="GO:0006887">
    <property type="term" value="P:exocytosis"/>
    <property type="evidence" value="ECO:0007669"/>
    <property type="project" value="TreeGrafter"/>
</dbReference>
<dbReference type="InterPro" id="IPR035892">
    <property type="entry name" value="C2_domain_sf"/>
</dbReference>